<evidence type="ECO:0000313" key="8">
    <source>
        <dbReference type="EMBL" id="MFK0524151.1"/>
    </source>
</evidence>
<keyword evidence="3 6" id="KW-0479">Metal-binding</keyword>
<protein>
    <submittedName>
        <fullName evidence="8">2,3-butanediol dehydrogenase</fullName>
    </submittedName>
</protein>
<proteinExistence type="inferred from homology"/>
<comment type="caution">
    <text evidence="8">The sequence shown here is derived from an EMBL/GenBank/DDBJ whole genome shotgun (WGS) entry which is preliminary data.</text>
</comment>
<dbReference type="SMART" id="SM00829">
    <property type="entry name" value="PKS_ER"/>
    <property type="match status" value="1"/>
</dbReference>
<dbReference type="RefSeq" id="WP_402876603.1">
    <property type="nucleotide sequence ID" value="NZ_JBIYSL010000004.1"/>
</dbReference>
<dbReference type="InterPro" id="IPR020843">
    <property type="entry name" value="ER"/>
</dbReference>
<keyword evidence="9" id="KW-1185">Reference proteome</keyword>
<dbReference type="Gene3D" id="3.40.50.720">
    <property type="entry name" value="NAD(P)-binding Rossmann-like Domain"/>
    <property type="match status" value="1"/>
</dbReference>
<dbReference type="SUPFAM" id="SSF51735">
    <property type="entry name" value="NAD(P)-binding Rossmann-fold domains"/>
    <property type="match status" value="1"/>
</dbReference>
<reference evidence="8 9" key="1">
    <citation type="submission" date="2024-11" db="EMBL/GenBank/DDBJ databases">
        <title>Identification and Characterization of a Novel Fosfomycin Bacillithiol Transferase FosB8 in Paenibacillus illinoisensis.</title>
        <authorList>
            <person name="Lu W."/>
        </authorList>
    </citation>
    <scope>NUCLEOTIDE SEQUENCE [LARGE SCALE GENOMIC DNA]</scope>
    <source>
        <strain evidence="8 9">WP77</strain>
    </source>
</reference>
<evidence type="ECO:0000256" key="3">
    <source>
        <dbReference type="ARBA" id="ARBA00022723"/>
    </source>
</evidence>
<dbReference type="InterPro" id="IPR011032">
    <property type="entry name" value="GroES-like_sf"/>
</dbReference>
<dbReference type="InterPro" id="IPR036291">
    <property type="entry name" value="NAD(P)-bd_dom_sf"/>
</dbReference>
<accession>A0ABW8HXH7</accession>
<organism evidence="8 9">
    <name type="scientific">Paenibacillus illinoisensis</name>
    <dbReference type="NCBI Taxonomy" id="59845"/>
    <lineage>
        <taxon>Bacteria</taxon>
        <taxon>Bacillati</taxon>
        <taxon>Bacillota</taxon>
        <taxon>Bacilli</taxon>
        <taxon>Bacillales</taxon>
        <taxon>Paenibacillaceae</taxon>
        <taxon>Paenibacillus</taxon>
    </lineage>
</organism>
<evidence type="ECO:0000256" key="1">
    <source>
        <dbReference type="ARBA" id="ARBA00001947"/>
    </source>
</evidence>
<feature type="domain" description="Enoyl reductase (ER)" evidence="7">
    <location>
        <begin position="8"/>
        <end position="343"/>
    </location>
</feature>
<evidence type="ECO:0000256" key="2">
    <source>
        <dbReference type="ARBA" id="ARBA00008072"/>
    </source>
</evidence>
<dbReference type="Pfam" id="PF08240">
    <property type="entry name" value="ADH_N"/>
    <property type="match status" value="1"/>
</dbReference>
<dbReference type="Gene3D" id="3.90.180.10">
    <property type="entry name" value="Medium-chain alcohol dehydrogenases, catalytic domain"/>
    <property type="match status" value="1"/>
</dbReference>
<evidence type="ECO:0000256" key="6">
    <source>
        <dbReference type="RuleBase" id="RU361277"/>
    </source>
</evidence>
<comment type="similarity">
    <text evidence="2 6">Belongs to the zinc-containing alcohol dehydrogenase family.</text>
</comment>
<dbReference type="Proteomes" id="UP001618531">
    <property type="component" value="Unassembled WGS sequence"/>
</dbReference>
<dbReference type="EMBL" id="JBIYSL010000004">
    <property type="protein sequence ID" value="MFK0524151.1"/>
    <property type="molecule type" value="Genomic_DNA"/>
</dbReference>
<dbReference type="SUPFAM" id="SSF50129">
    <property type="entry name" value="GroES-like"/>
    <property type="match status" value="1"/>
</dbReference>
<dbReference type="InterPro" id="IPR002328">
    <property type="entry name" value="ADH_Zn_CS"/>
</dbReference>
<keyword evidence="4 6" id="KW-0862">Zinc</keyword>
<sequence length="349" mass="37279">MKAAVWYDRKDIRVEERNIKTLKDTDVLVKVAWAGICGTDLHEYEFGPIFMPKDTPNEITGEMGPMVLGHEFSGIVEQVGDNVSTLKKGDKVVVNPVYTSGKLPAEIDRYTGLGSLGLHTDGGFAEYAVVSETNVVQIPDSMPLDKAALVEPLAVAAQAVKDGSVKPGDAVAVFGCGPIGLLTIVAAKAAGAKEIYAFDLSDEKLEKAREVGATQILNTKTGDPVSFIKEKYPFGVDATFEAAGVKATFDASIASTRPTGTAVIVAVHAKNLDFNPVVLMLSGVKMSSSLGYEPATFKDTVRILNDANTNVDPIITKRIKLDDVVEEGFETLLSDMTQAKILIQLSGQL</sequence>
<dbReference type="PANTHER" id="PTHR43161:SF23">
    <property type="entry name" value="(R,R)-BUTANEDIOL DEHYDROGENASE-RELATED"/>
    <property type="match status" value="1"/>
</dbReference>
<evidence type="ECO:0000256" key="4">
    <source>
        <dbReference type="ARBA" id="ARBA00022833"/>
    </source>
</evidence>
<dbReference type="InterPro" id="IPR013149">
    <property type="entry name" value="ADH-like_C"/>
</dbReference>
<evidence type="ECO:0000259" key="7">
    <source>
        <dbReference type="SMART" id="SM00829"/>
    </source>
</evidence>
<name>A0ABW8HXH7_9BACL</name>
<dbReference type="Pfam" id="PF00107">
    <property type="entry name" value="ADH_zinc_N"/>
    <property type="match status" value="1"/>
</dbReference>
<keyword evidence="5" id="KW-0560">Oxidoreductase</keyword>
<dbReference type="PROSITE" id="PS00059">
    <property type="entry name" value="ADH_ZINC"/>
    <property type="match status" value="1"/>
</dbReference>
<dbReference type="PANTHER" id="PTHR43161">
    <property type="entry name" value="SORBITOL DEHYDROGENASE"/>
    <property type="match status" value="1"/>
</dbReference>
<comment type="cofactor">
    <cofactor evidence="1 6">
        <name>Zn(2+)</name>
        <dbReference type="ChEBI" id="CHEBI:29105"/>
    </cofactor>
</comment>
<evidence type="ECO:0000313" key="9">
    <source>
        <dbReference type="Proteomes" id="UP001618531"/>
    </source>
</evidence>
<evidence type="ECO:0000256" key="5">
    <source>
        <dbReference type="ARBA" id="ARBA00023002"/>
    </source>
</evidence>
<dbReference type="CDD" id="cd08233">
    <property type="entry name" value="butanediol_DH_like"/>
    <property type="match status" value="1"/>
</dbReference>
<dbReference type="InterPro" id="IPR013154">
    <property type="entry name" value="ADH-like_N"/>
</dbReference>
<gene>
    <name evidence="8" type="ORF">ACINKY_18320</name>
</gene>